<evidence type="ECO:0000313" key="1">
    <source>
        <dbReference type="EMBL" id="MED6133316.1"/>
    </source>
</evidence>
<reference evidence="1 2" key="1">
    <citation type="journal article" date="2023" name="Plants (Basel)">
        <title>Bridging the Gap: Combining Genomics and Transcriptomics Approaches to Understand Stylosanthes scabra, an Orphan Legume from the Brazilian Caatinga.</title>
        <authorList>
            <person name="Ferreira-Neto J.R.C."/>
            <person name="da Silva M.D."/>
            <person name="Binneck E."/>
            <person name="de Melo N.F."/>
            <person name="da Silva R.H."/>
            <person name="de Melo A.L.T.M."/>
            <person name="Pandolfi V."/>
            <person name="Bustamante F.O."/>
            <person name="Brasileiro-Vidal A.C."/>
            <person name="Benko-Iseppon A.M."/>
        </authorList>
    </citation>
    <scope>NUCLEOTIDE SEQUENCE [LARGE SCALE GENOMIC DNA]</scope>
    <source>
        <tissue evidence="1">Leaves</tissue>
    </source>
</reference>
<gene>
    <name evidence="1" type="ORF">PIB30_027350</name>
</gene>
<dbReference type="EMBL" id="JASCZI010060520">
    <property type="protein sequence ID" value="MED6133316.1"/>
    <property type="molecule type" value="Genomic_DNA"/>
</dbReference>
<accession>A0ABU6SAT0</accession>
<keyword evidence="2" id="KW-1185">Reference proteome</keyword>
<dbReference type="InterPro" id="IPR032675">
    <property type="entry name" value="LRR_dom_sf"/>
</dbReference>
<dbReference type="Proteomes" id="UP001341840">
    <property type="component" value="Unassembled WGS sequence"/>
</dbReference>
<name>A0ABU6SAT0_9FABA</name>
<evidence type="ECO:0000313" key="2">
    <source>
        <dbReference type="Proteomes" id="UP001341840"/>
    </source>
</evidence>
<organism evidence="1 2">
    <name type="scientific">Stylosanthes scabra</name>
    <dbReference type="NCBI Taxonomy" id="79078"/>
    <lineage>
        <taxon>Eukaryota</taxon>
        <taxon>Viridiplantae</taxon>
        <taxon>Streptophyta</taxon>
        <taxon>Embryophyta</taxon>
        <taxon>Tracheophyta</taxon>
        <taxon>Spermatophyta</taxon>
        <taxon>Magnoliopsida</taxon>
        <taxon>eudicotyledons</taxon>
        <taxon>Gunneridae</taxon>
        <taxon>Pentapetalae</taxon>
        <taxon>rosids</taxon>
        <taxon>fabids</taxon>
        <taxon>Fabales</taxon>
        <taxon>Fabaceae</taxon>
        <taxon>Papilionoideae</taxon>
        <taxon>50 kb inversion clade</taxon>
        <taxon>dalbergioids sensu lato</taxon>
        <taxon>Dalbergieae</taxon>
        <taxon>Pterocarpus clade</taxon>
        <taxon>Stylosanthes</taxon>
    </lineage>
</organism>
<protein>
    <submittedName>
        <fullName evidence="1">Uncharacterized protein</fullName>
    </submittedName>
</protein>
<sequence length="106" mass="11884">MLGNLNTLTCLAISGHGCGRVKSYPEVGSLPQLPSLTTLLLYDFRNLETLECNEFLRLTSLQMLHVLSCKKLQNMAGEKLPSSLLQLQIEQCPLLGEYCKNKHQHI</sequence>
<dbReference type="Gene3D" id="3.80.10.10">
    <property type="entry name" value="Ribonuclease Inhibitor"/>
    <property type="match status" value="1"/>
</dbReference>
<dbReference type="SUPFAM" id="SSF52058">
    <property type="entry name" value="L domain-like"/>
    <property type="match status" value="1"/>
</dbReference>
<proteinExistence type="predicted"/>
<comment type="caution">
    <text evidence="1">The sequence shown here is derived from an EMBL/GenBank/DDBJ whole genome shotgun (WGS) entry which is preliminary data.</text>
</comment>